<dbReference type="KEGG" id="bteq:G4P54_20015"/>
<dbReference type="InterPro" id="IPR007612">
    <property type="entry name" value="LOR"/>
</dbReference>
<keyword evidence="3" id="KW-1185">Reference proteome</keyword>
<protein>
    <recommendedName>
        <fullName evidence="4">LURP-one-related family protein</fullName>
    </recommendedName>
</protein>
<dbReference type="InterPro" id="IPR025659">
    <property type="entry name" value="Tubby-like_C"/>
</dbReference>
<dbReference type="EMBL" id="CP048852">
    <property type="protein sequence ID" value="QIW81912.1"/>
    <property type="molecule type" value="Genomic_DNA"/>
</dbReference>
<dbReference type="Proteomes" id="UP000501914">
    <property type="component" value="Chromosome"/>
</dbReference>
<dbReference type="Gene3D" id="2.40.160.200">
    <property type="entry name" value="LURP1-related"/>
    <property type="match status" value="1"/>
</dbReference>
<comment type="similarity">
    <text evidence="1">Belongs to the LOR family.</text>
</comment>
<proteinExistence type="inferred from homology"/>
<dbReference type="RefSeq" id="WP_167873657.1">
    <property type="nucleotide sequence ID" value="NZ_CP048852.1"/>
</dbReference>
<reference evidence="2 3" key="1">
    <citation type="submission" date="2020-02" db="EMBL/GenBank/DDBJ databases">
        <title>Genome sequencing, annotation and comparative genomic analysis of Bacillus tequilensis EA-CB0015, an effective biological control agent against Pseudocercospora fijiensis in banana plants.</title>
        <authorList>
            <person name="Cuellar-Gaviria T.Z."/>
            <person name="Ju K.-S."/>
            <person name="Villegas-Escobar V."/>
        </authorList>
    </citation>
    <scope>NUCLEOTIDE SEQUENCE [LARGE SCALE GENOMIC DNA]</scope>
    <source>
        <strain evidence="2 3">EA-CB0015</strain>
    </source>
</reference>
<name>A0A6H0WMW4_9BACI</name>
<accession>A0A6H0WMW4</accession>
<evidence type="ECO:0000313" key="3">
    <source>
        <dbReference type="Proteomes" id="UP000501914"/>
    </source>
</evidence>
<dbReference type="AlphaFoldDB" id="A0A6H0WMW4"/>
<gene>
    <name evidence="2" type="ORF">G4P54_20015</name>
</gene>
<evidence type="ECO:0008006" key="4">
    <source>
        <dbReference type="Google" id="ProtNLM"/>
    </source>
</evidence>
<organism evidence="2 3">
    <name type="scientific">Bacillus tequilensis</name>
    <dbReference type="NCBI Taxonomy" id="227866"/>
    <lineage>
        <taxon>Bacteria</taxon>
        <taxon>Bacillati</taxon>
        <taxon>Bacillota</taxon>
        <taxon>Bacilli</taxon>
        <taxon>Bacillales</taxon>
        <taxon>Bacillaceae</taxon>
        <taxon>Bacillus</taxon>
    </lineage>
</organism>
<sequence>MIDLFMKQKMFSFKDTFHIYDRDEQEHFKVEGRFFSLGDSLQLTDSSGKTLVSIEQKVMSFLPRYVISIDGKTVCEVTKKLAFFKPKFEISGLNWEIDGDLWKNEFQLTDGENVRMSVSKKWLSWGDSYHLQIANKEDVLICTAIAIVLDMVLYDDDDESLF</sequence>
<dbReference type="InterPro" id="IPR038595">
    <property type="entry name" value="LOR_sf"/>
</dbReference>
<evidence type="ECO:0000256" key="1">
    <source>
        <dbReference type="ARBA" id="ARBA00005437"/>
    </source>
</evidence>
<dbReference type="SUPFAM" id="SSF54518">
    <property type="entry name" value="Tubby C-terminal domain-like"/>
    <property type="match status" value="1"/>
</dbReference>
<dbReference type="Pfam" id="PF04525">
    <property type="entry name" value="LOR"/>
    <property type="match status" value="1"/>
</dbReference>
<evidence type="ECO:0000313" key="2">
    <source>
        <dbReference type="EMBL" id="QIW81912.1"/>
    </source>
</evidence>